<dbReference type="OrthoDB" id="2186918at2759"/>
<organism evidence="6 7">
    <name type="scientific">Tilletia indica</name>
    <dbReference type="NCBI Taxonomy" id="43049"/>
    <lineage>
        <taxon>Eukaryota</taxon>
        <taxon>Fungi</taxon>
        <taxon>Dikarya</taxon>
        <taxon>Basidiomycota</taxon>
        <taxon>Ustilaginomycotina</taxon>
        <taxon>Exobasidiomycetes</taxon>
        <taxon>Tilletiales</taxon>
        <taxon>Tilletiaceae</taxon>
        <taxon>Tilletia</taxon>
    </lineage>
</organism>
<dbReference type="Proteomes" id="UP000077521">
    <property type="component" value="Unassembled WGS sequence"/>
</dbReference>
<evidence type="ECO:0000256" key="2">
    <source>
        <dbReference type="ARBA" id="ARBA00023242"/>
    </source>
</evidence>
<keyword evidence="7" id="KW-1185">Reference proteome</keyword>
<gene>
    <name evidence="6" type="ORF">A4X13_0g5096</name>
</gene>
<comment type="similarity">
    <text evidence="3">Belongs to the eukaryotic RPB4 RNA polymerase subunit family.</text>
</comment>
<comment type="subcellular location">
    <subcellularLocation>
        <location evidence="1">Nucleus</location>
    </subcellularLocation>
</comment>
<feature type="compositionally biased region" description="Basic and acidic residues" evidence="4">
    <location>
        <begin position="1"/>
        <end position="12"/>
    </location>
</feature>
<dbReference type="Pfam" id="PF03874">
    <property type="entry name" value="RNA_pol_Rpb4"/>
    <property type="match status" value="1"/>
</dbReference>
<evidence type="ECO:0000256" key="4">
    <source>
        <dbReference type="SAM" id="MobiDB-lite"/>
    </source>
</evidence>
<accession>A0A177T8G1</accession>
<evidence type="ECO:0000256" key="1">
    <source>
        <dbReference type="ARBA" id="ARBA00004123"/>
    </source>
</evidence>
<dbReference type="GO" id="GO:0000166">
    <property type="term" value="F:nucleotide binding"/>
    <property type="evidence" value="ECO:0007669"/>
    <property type="project" value="InterPro"/>
</dbReference>
<dbReference type="GO" id="GO:0006352">
    <property type="term" value="P:DNA-templated transcription initiation"/>
    <property type="evidence" value="ECO:0007669"/>
    <property type="project" value="InterPro"/>
</dbReference>
<feature type="domain" description="RNA polymerase Rpb4/RPC9 core" evidence="5">
    <location>
        <begin position="33"/>
        <end position="166"/>
    </location>
</feature>
<name>A0A177T8G1_9BASI</name>
<evidence type="ECO:0000256" key="3">
    <source>
        <dbReference type="ARBA" id="ARBA00025724"/>
    </source>
</evidence>
<dbReference type="InterPro" id="IPR006590">
    <property type="entry name" value="RNA_pol_Rpb4/RPC9_core"/>
</dbReference>
<evidence type="ECO:0000259" key="5">
    <source>
        <dbReference type="SMART" id="SM00657"/>
    </source>
</evidence>
<comment type="caution">
    <text evidence="6">The sequence shown here is derived from an EMBL/GenBank/DDBJ whole genome shotgun (WGS) entry which is preliminary data.</text>
</comment>
<feature type="region of interest" description="Disordered" evidence="4">
    <location>
        <begin position="1"/>
        <end position="37"/>
    </location>
</feature>
<protein>
    <recommendedName>
        <fullName evidence="5">RNA polymerase Rpb4/RPC9 core domain-containing protein</fullName>
    </recommendedName>
</protein>
<evidence type="ECO:0000313" key="7">
    <source>
        <dbReference type="Proteomes" id="UP000077521"/>
    </source>
</evidence>
<sequence>MRPVERLQEENKHLRRIGKVTEDEDASEGRLGPDFKNSPTLLISEVKELLERERALDRERSIPVKDPMTIPISAKTIEYVEAFSRFRDLQAVRGARQQLINHTADDAAQQDREHSLMLTPFEIAQIANLSITDVEEAKTLIPTLGSKDDDMLKQLLDELETIRKFQS</sequence>
<keyword evidence="2" id="KW-0539">Nucleus</keyword>
<dbReference type="Gene3D" id="1.20.1250.40">
    <property type="match status" value="1"/>
</dbReference>
<evidence type="ECO:0000313" key="6">
    <source>
        <dbReference type="EMBL" id="KAE8249735.1"/>
    </source>
</evidence>
<proteinExistence type="inferred from homology"/>
<dbReference type="SMART" id="SM00657">
    <property type="entry name" value="RPOL4c"/>
    <property type="match status" value="1"/>
</dbReference>
<reference evidence="6" key="1">
    <citation type="submission" date="2016-04" db="EMBL/GenBank/DDBJ databases">
        <authorList>
            <person name="Nguyen H.D."/>
            <person name="Samba Siva P."/>
            <person name="Cullis J."/>
            <person name="Levesque C.A."/>
            <person name="Hambleton S."/>
        </authorList>
    </citation>
    <scope>NUCLEOTIDE SEQUENCE</scope>
    <source>
        <strain evidence="6">DAOMC 236416</strain>
    </source>
</reference>
<dbReference type="EMBL" id="LWDF02000371">
    <property type="protein sequence ID" value="KAE8249735.1"/>
    <property type="molecule type" value="Genomic_DNA"/>
</dbReference>
<dbReference type="InterPro" id="IPR005574">
    <property type="entry name" value="Rpb4/RPC9"/>
</dbReference>
<dbReference type="AlphaFoldDB" id="A0A177T8G1"/>
<dbReference type="InterPro" id="IPR010997">
    <property type="entry name" value="HRDC-like_sf"/>
</dbReference>
<dbReference type="GO" id="GO:0005634">
    <property type="term" value="C:nucleus"/>
    <property type="evidence" value="ECO:0007669"/>
    <property type="project" value="UniProtKB-SubCell"/>
</dbReference>
<dbReference type="PANTHER" id="PTHR21297">
    <property type="entry name" value="DNA-DIRECTED RNA POLYMERASE II"/>
    <property type="match status" value="1"/>
</dbReference>
<dbReference type="InterPro" id="IPR045222">
    <property type="entry name" value="Rpb4-like"/>
</dbReference>
<reference evidence="6" key="2">
    <citation type="journal article" date="2019" name="IMA Fungus">
        <title>Genome sequencing and comparison of five Tilletia species to identify candidate genes for the detection of regulated species infecting wheat.</title>
        <authorList>
            <person name="Nguyen H.D.T."/>
            <person name="Sultana T."/>
            <person name="Kesanakurti P."/>
            <person name="Hambleton S."/>
        </authorList>
    </citation>
    <scope>NUCLEOTIDE SEQUENCE</scope>
    <source>
        <strain evidence="6">DAOMC 236416</strain>
    </source>
</reference>
<dbReference type="InterPro" id="IPR038324">
    <property type="entry name" value="Rpb4/RPC9_sf"/>
</dbReference>
<dbReference type="SUPFAM" id="SSF47819">
    <property type="entry name" value="HRDC-like"/>
    <property type="match status" value="1"/>
</dbReference>
<dbReference type="GO" id="GO:0030880">
    <property type="term" value="C:RNA polymerase complex"/>
    <property type="evidence" value="ECO:0007669"/>
    <property type="project" value="InterPro"/>
</dbReference>